<feature type="transmembrane region" description="Helical" evidence="11">
    <location>
        <begin position="62"/>
        <end position="85"/>
    </location>
</feature>
<feature type="transmembrane region" description="Helical" evidence="11">
    <location>
        <begin position="97"/>
        <end position="117"/>
    </location>
</feature>
<keyword evidence="4 11" id="KW-0812">Transmembrane</keyword>
<reference evidence="12 13" key="1">
    <citation type="submission" date="2018-06" db="EMBL/GenBank/DDBJ databases">
        <title>A transcriptomic atlas of mushroom development highlights an independent origin of complex multicellularity.</title>
        <authorList>
            <consortium name="DOE Joint Genome Institute"/>
            <person name="Krizsan K."/>
            <person name="Almasi E."/>
            <person name="Merenyi Z."/>
            <person name="Sahu N."/>
            <person name="Viragh M."/>
            <person name="Koszo T."/>
            <person name="Mondo S."/>
            <person name="Kiss B."/>
            <person name="Balint B."/>
            <person name="Kues U."/>
            <person name="Barry K."/>
            <person name="Hegedus J.C."/>
            <person name="Henrissat B."/>
            <person name="Johnson J."/>
            <person name="Lipzen A."/>
            <person name="Ohm R."/>
            <person name="Nagy I."/>
            <person name="Pangilinan J."/>
            <person name="Yan J."/>
            <person name="Xiong Y."/>
            <person name="Grigoriev I.V."/>
            <person name="Hibbett D.S."/>
            <person name="Nagy L.G."/>
        </authorList>
    </citation>
    <scope>NUCLEOTIDE SEQUENCE [LARGE SCALE GENOMIC DNA]</scope>
    <source>
        <strain evidence="12 13">SZMC22713</strain>
    </source>
</reference>
<dbReference type="OrthoDB" id="2874149at2759"/>
<feature type="transmembrane region" description="Helical" evidence="11">
    <location>
        <begin position="185"/>
        <end position="205"/>
    </location>
</feature>
<protein>
    <submittedName>
        <fullName evidence="12">STE3-domain-containing protein</fullName>
    </submittedName>
</protein>
<feature type="region of interest" description="Disordered" evidence="10">
    <location>
        <begin position="366"/>
        <end position="415"/>
    </location>
</feature>
<keyword evidence="7 11" id="KW-0472">Membrane</keyword>
<dbReference type="PANTHER" id="PTHR28097:SF1">
    <property type="entry name" value="PHEROMONE A FACTOR RECEPTOR"/>
    <property type="match status" value="1"/>
</dbReference>
<evidence type="ECO:0000313" key="12">
    <source>
        <dbReference type="EMBL" id="TDL21548.1"/>
    </source>
</evidence>
<sequence length="415" mass="47000">MHRRAMAASRYKYCEESFETDTCSITMSPLHPTYPAFPIMPFLGFIAPLLPLAWIGTDNTGVILYAIWASLACLDRFINSVVWYGNALNPAPIYCDISSRFFIGVSVALPAASMCIIRRLYLISSMKYFLADARQKRWALIQDLSIVQMALEYTVEGHRFDIYENAGCWPHAYNVWPTYLITSSWPLVLGLIGIIYGISVIRITFRKRRGLNEILTRESIPRHRYNRLVLFACVPMCIVVIVTNLTLETVFPYKGWADTHADYSRVNQIPSILWRAYPRLAFTIETSRWFLVLCSIVFKFFGFFGFSGEAMTAYQKAFWTVVGYVGIARKEKRLTSFTISRKPPMASDVREMSFLQGSVNVLESMDPNTTGGSMTYPEKTENSKCNEDGSWNDGESILASPDVSPSSSDLDKGNA</sequence>
<evidence type="ECO:0000256" key="10">
    <source>
        <dbReference type="SAM" id="MobiDB-lite"/>
    </source>
</evidence>
<keyword evidence="9" id="KW-0807">Transducer</keyword>
<dbReference type="InterPro" id="IPR001499">
    <property type="entry name" value="GPCR_STE3"/>
</dbReference>
<dbReference type="Proteomes" id="UP000294933">
    <property type="component" value="Unassembled WGS sequence"/>
</dbReference>
<keyword evidence="5 11" id="KW-1133">Transmembrane helix</keyword>
<dbReference type="CDD" id="cd14966">
    <property type="entry name" value="7tmD_STE3"/>
    <property type="match status" value="1"/>
</dbReference>
<keyword evidence="3" id="KW-0589">Pheromone response</keyword>
<keyword evidence="8" id="KW-0675">Receptor</keyword>
<evidence type="ECO:0000256" key="4">
    <source>
        <dbReference type="ARBA" id="ARBA00022692"/>
    </source>
</evidence>
<feature type="transmembrane region" description="Helical" evidence="11">
    <location>
        <begin position="225"/>
        <end position="247"/>
    </location>
</feature>
<evidence type="ECO:0000256" key="6">
    <source>
        <dbReference type="ARBA" id="ARBA00023040"/>
    </source>
</evidence>
<comment type="similarity">
    <text evidence="2">Belongs to the G-protein coupled receptor 4 family.</text>
</comment>
<evidence type="ECO:0000256" key="9">
    <source>
        <dbReference type="ARBA" id="ARBA00023224"/>
    </source>
</evidence>
<evidence type="ECO:0000313" key="13">
    <source>
        <dbReference type="Proteomes" id="UP000294933"/>
    </source>
</evidence>
<evidence type="ECO:0000256" key="5">
    <source>
        <dbReference type="ARBA" id="ARBA00022989"/>
    </source>
</evidence>
<dbReference type="Pfam" id="PF02076">
    <property type="entry name" value="STE3"/>
    <property type="match status" value="1"/>
</dbReference>
<feature type="transmembrane region" description="Helical" evidence="11">
    <location>
        <begin position="289"/>
        <end position="306"/>
    </location>
</feature>
<dbReference type="PANTHER" id="PTHR28097">
    <property type="entry name" value="PHEROMONE A FACTOR RECEPTOR"/>
    <property type="match status" value="1"/>
</dbReference>
<comment type="subcellular location">
    <subcellularLocation>
        <location evidence="1">Membrane</location>
        <topology evidence="1">Multi-pass membrane protein</topology>
    </subcellularLocation>
</comment>
<dbReference type="PRINTS" id="PR00899">
    <property type="entry name" value="GPCRSTE3"/>
</dbReference>
<name>A0A4Y7Q2W1_9AGAM</name>
<proteinExistence type="inferred from homology"/>
<dbReference type="GO" id="GO:0005886">
    <property type="term" value="C:plasma membrane"/>
    <property type="evidence" value="ECO:0007669"/>
    <property type="project" value="TreeGrafter"/>
</dbReference>
<evidence type="ECO:0000256" key="2">
    <source>
        <dbReference type="ARBA" id="ARBA00011085"/>
    </source>
</evidence>
<dbReference type="GO" id="GO:0004932">
    <property type="term" value="F:mating-type factor pheromone receptor activity"/>
    <property type="evidence" value="ECO:0007669"/>
    <property type="project" value="InterPro"/>
</dbReference>
<accession>A0A4Y7Q2W1</accession>
<evidence type="ECO:0000256" key="11">
    <source>
        <dbReference type="SAM" id="Phobius"/>
    </source>
</evidence>
<organism evidence="12 13">
    <name type="scientific">Rickenella mellea</name>
    <dbReference type="NCBI Taxonomy" id="50990"/>
    <lineage>
        <taxon>Eukaryota</taxon>
        <taxon>Fungi</taxon>
        <taxon>Dikarya</taxon>
        <taxon>Basidiomycota</taxon>
        <taxon>Agaricomycotina</taxon>
        <taxon>Agaricomycetes</taxon>
        <taxon>Hymenochaetales</taxon>
        <taxon>Rickenellaceae</taxon>
        <taxon>Rickenella</taxon>
    </lineage>
</organism>
<keyword evidence="6" id="KW-0297">G-protein coupled receptor</keyword>
<dbReference type="VEuPathDB" id="FungiDB:BD410DRAFT_296104"/>
<keyword evidence="13" id="KW-1185">Reference proteome</keyword>
<feature type="transmembrane region" description="Helical" evidence="11">
    <location>
        <begin position="36"/>
        <end position="55"/>
    </location>
</feature>
<dbReference type="GO" id="GO:0000750">
    <property type="term" value="P:pheromone-dependent signal transduction involved in conjugation with cellular fusion"/>
    <property type="evidence" value="ECO:0007669"/>
    <property type="project" value="TreeGrafter"/>
</dbReference>
<feature type="compositionally biased region" description="Basic and acidic residues" evidence="10">
    <location>
        <begin position="378"/>
        <end position="387"/>
    </location>
</feature>
<evidence type="ECO:0000256" key="1">
    <source>
        <dbReference type="ARBA" id="ARBA00004141"/>
    </source>
</evidence>
<evidence type="ECO:0000256" key="7">
    <source>
        <dbReference type="ARBA" id="ARBA00023136"/>
    </source>
</evidence>
<dbReference type="AlphaFoldDB" id="A0A4Y7Q2W1"/>
<gene>
    <name evidence="12" type="ORF">BD410DRAFT_296104</name>
</gene>
<evidence type="ECO:0000256" key="3">
    <source>
        <dbReference type="ARBA" id="ARBA00022507"/>
    </source>
</evidence>
<evidence type="ECO:0000256" key="8">
    <source>
        <dbReference type="ARBA" id="ARBA00023170"/>
    </source>
</evidence>
<dbReference type="EMBL" id="ML170180">
    <property type="protein sequence ID" value="TDL21548.1"/>
    <property type="molecule type" value="Genomic_DNA"/>
</dbReference>